<sequence length="196" mass="22427">MDSNIVFIPGSDDDNSTNDSLRYYDNLVDTLNRTCASKQKKDPKTAVNGSDLNKDITIPFEDYEARKTYMDNKHNEVLQIFQDLSAVEGVKDHLSSKLTPKLVKSEGDKLSKKMHKAASRGKVCSPNQSSPEVAFLEDEFMTGDEKSEMFDASHFDLQEYIKITKHKLRIVKKKFRSNNMVEALQMTIQVFDFLIF</sequence>
<organism evidence="1 2">
    <name type="scientific">Reticulomyxa filosa</name>
    <dbReference type="NCBI Taxonomy" id="46433"/>
    <lineage>
        <taxon>Eukaryota</taxon>
        <taxon>Sar</taxon>
        <taxon>Rhizaria</taxon>
        <taxon>Retaria</taxon>
        <taxon>Foraminifera</taxon>
        <taxon>Monothalamids</taxon>
        <taxon>Reticulomyxidae</taxon>
        <taxon>Reticulomyxa</taxon>
    </lineage>
</organism>
<reference evidence="1 2" key="1">
    <citation type="journal article" date="2013" name="Curr. Biol.">
        <title>The Genome of the Foraminiferan Reticulomyxa filosa.</title>
        <authorList>
            <person name="Glockner G."/>
            <person name="Hulsmann N."/>
            <person name="Schleicher M."/>
            <person name="Noegel A.A."/>
            <person name="Eichinger L."/>
            <person name="Gallinger C."/>
            <person name="Pawlowski J."/>
            <person name="Sierra R."/>
            <person name="Euteneuer U."/>
            <person name="Pillet L."/>
            <person name="Moustafa A."/>
            <person name="Platzer M."/>
            <person name="Groth M."/>
            <person name="Szafranski K."/>
            <person name="Schliwa M."/>
        </authorList>
    </citation>
    <scope>NUCLEOTIDE SEQUENCE [LARGE SCALE GENOMIC DNA]</scope>
</reference>
<proteinExistence type="predicted"/>
<keyword evidence="2" id="KW-1185">Reference proteome</keyword>
<evidence type="ECO:0000313" key="2">
    <source>
        <dbReference type="Proteomes" id="UP000023152"/>
    </source>
</evidence>
<accession>X6MWI5</accession>
<dbReference type="AlphaFoldDB" id="X6MWI5"/>
<gene>
    <name evidence="1" type="ORF">RFI_19893</name>
</gene>
<dbReference type="EMBL" id="ASPP01016638">
    <property type="protein sequence ID" value="ETO17430.1"/>
    <property type="molecule type" value="Genomic_DNA"/>
</dbReference>
<name>X6MWI5_RETFI</name>
<comment type="caution">
    <text evidence="1">The sequence shown here is derived from an EMBL/GenBank/DDBJ whole genome shotgun (WGS) entry which is preliminary data.</text>
</comment>
<dbReference type="Proteomes" id="UP000023152">
    <property type="component" value="Unassembled WGS sequence"/>
</dbReference>
<protein>
    <submittedName>
        <fullName evidence="1">Uncharacterized protein</fullName>
    </submittedName>
</protein>
<evidence type="ECO:0000313" key="1">
    <source>
        <dbReference type="EMBL" id="ETO17430.1"/>
    </source>
</evidence>